<dbReference type="InterPro" id="IPR001460">
    <property type="entry name" value="PCN-bd_Tpept"/>
</dbReference>
<gene>
    <name evidence="7" type="ORF">GCM10022214_63140</name>
</gene>
<feature type="domain" description="Penicillin-binding protein dimerisation" evidence="5">
    <location>
        <begin position="170"/>
        <end position="234"/>
    </location>
</feature>
<dbReference type="Proteomes" id="UP001500683">
    <property type="component" value="Unassembled WGS sequence"/>
</dbReference>
<evidence type="ECO:0000256" key="1">
    <source>
        <dbReference type="ARBA" id="ARBA00004370"/>
    </source>
</evidence>
<sequence>MRRSRGILVVALVATAALVVGVGAVWVLRADEGPRDTAERYLAAWERGDVETMRTLTADPPADFRQIFTRMRDDVGVVRQRYRVTAIGDPKDDEAGGSYRAELTLAGGRVWAYTGTLPFTKRDGEWLVDWSPRVVYPTLREGQRLRATRSWPDRAAVRAADGSDLDSVQSGSVQQLVGAVGKLDAKSARELGAPYREGDLAGVEGLQRQYERRLAGTPALAVQIVGADDQVVQTLHRFGGTGGTPLRTTVDPKAQRAASQALADVGKPASLVALRASTGEILAVANKPGGYNRALMGRYPPGSTFKVVTAAALVAGGVNVTSRVGCPATTNVGGRTFKNYKNEDFGTVPFREAFAHSCNTTFARMAVDRLGQERLAQVAEQFGFNAPIIGGLPAVRASYPPVKDDTAFASASFGQGEVLTSPLNMASVAAAAATGTWRSPRLVDAALAGQALDAGGRRPEPPRRLEPGVRSALRTLMPAVVSEGTAAAVGFPAGTAGKTGTAEYGSGDNPPTHAWFIGYRGDLAFAVVVEGGGTGAEAAAPVAAKFLRDAA</sequence>
<keyword evidence="8" id="KW-1185">Reference proteome</keyword>
<dbReference type="InterPro" id="IPR050515">
    <property type="entry name" value="Beta-lactam/transpept"/>
</dbReference>
<evidence type="ECO:0000313" key="7">
    <source>
        <dbReference type="EMBL" id="GAA4092756.1"/>
    </source>
</evidence>
<dbReference type="Gene3D" id="3.90.1310.10">
    <property type="entry name" value="Penicillin-binding protein 2a (Domain 2)"/>
    <property type="match status" value="1"/>
</dbReference>
<reference evidence="8" key="1">
    <citation type="journal article" date="2019" name="Int. J. Syst. Evol. Microbiol.">
        <title>The Global Catalogue of Microorganisms (GCM) 10K type strain sequencing project: providing services to taxonomists for standard genome sequencing and annotation.</title>
        <authorList>
            <consortium name="The Broad Institute Genomics Platform"/>
            <consortium name="The Broad Institute Genome Sequencing Center for Infectious Disease"/>
            <person name="Wu L."/>
            <person name="Ma J."/>
        </authorList>
    </citation>
    <scope>NUCLEOTIDE SEQUENCE [LARGE SCALE GENOMIC DNA]</scope>
    <source>
        <strain evidence="8">JCM 16702</strain>
    </source>
</reference>
<dbReference type="EMBL" id="BAAAZG010000047">
    <property type="protein sequence ID" value="GAA4092756.1"/>
    <property type="molecule type" value="Genomic_DNA"/>
</dbReference>
<evidence type="ECO:0000313" key="8">
    <source>
        <dbReference type="Proteomes" id="UP001500683"/>
    </source>
</evidence>
<evidence type="ECO:0008006" key="9">
    <source>
        <dbReference type="Google" id="ProtNLM"/>
    </source>
</evidence>
<feature type="domain" description="Penicillin-binding protein transpeptidase" evidence="4">
    <location>
        <begin position="270"/>
        <end position="547"/>
    </location>
</feature>
<dbReference type="Pfam" id="PF05223">
    <property type="entry name" value="MecA_N"/>
    <property type="match status" value="1"/>
</dbReference>
<name>A0ABP7WN58_9ACTN</name>
<comment type="caution">
    <text evidence="7">The sequence shown here is derived from an EMBL/GenBank/DDBJ whole genome shotgun (WGS) entry which is preliminary data.</text>
</comment>
<accession>A0ABP7WN58</accession>
<evidence type="ECO:0000256" key="2">
    <source>
        <dbReference type="ARBA" id="ARBA00007171"/>
    </source>
</evidence>
<evidence type="ECO:0000259" key="5">
    <source>
        <dbReference type="Pfam" id="PF03717"/>
    </source>
</evidence>
<dbReference type="InterPro" id="IPR007887">
    <property type="entry name" value="MecA_N"/>
</dbReference>
<dbReference type="InterPro" id="IPR005311">
    <property type="entry name" value="PBP_dimer"/>
</dbReference>
<protein>
    <recommendedName>
        <fullName evidence="9">Cell division protein FtsI</fullName>
    </recommendedName>
</protein>
<dbReference type="Gene3D" id="3.40.710.10">
    <property type="entry name" value="DD-peptidase/beta-lactamase superfamily"/>
    <property type="match status" value="1"/>
</dbReference>
<keyword evidence="3" id="KW-0472">Membrane</keyword>
<dbReference type="SUPFAM" id="SSF56601">
    <property type="entry name" value="beta-lactamase/transpeptidase-like"/>
    <property type="match status" value="1"/>
</dbReference>
<dbReference type="RefSeq" id="WP_344954879.1">
    <property type="nucleotide sequence ID" value="NZ_BAAAZG010000047.1"/>
</dbReference>
<dbReference type="InterPro" id="IPR032710">
    <property type="entry name" value="NTF2-like_dom_sf"/>
</dbReference>
<dbReference type="PANTHER" id="PTHR30627:SF24">
    <property type="entry name" value="PENICILLIN-BINDING PROTEIN 4B"/>
    <property type="match status" value="1"/>
</dbReference>
<comment type="subcellular location">
    <subcellularLocation>
        <location evidence="1">Membrane</location>
    </subcellularLocation>
</comment>
<organism evidence="7 8">
    <name type="scientific">Actinomadura miaoliensis</name>
    <dbReference type="NCBI Taxonomy" id="430685"/>
    <lineage>
        <taxon>Bacteria</taxon>
        <taxon>Bacillati</taxon>
        <taxon>Actinomycetota</taxon>
        <taxon>Actinomycetes</taxon>
        <taxon>Streptosporangiales</taxon>
        <taxon>Thermomonosporaceae</taxon>
        <taxon>Actinomadura</taxon>
    </lineage>
</organism>
<proteinExistence type="inferred from homology"/>
<evidence type="ECO:0000259" key="6">
    <source>
        <dbReference type="Pfam" id="PF05223"/>
    </source>
</evidence>
<dbReference type="PANTHER" id="PTHR30627">
    <property type="entry name" value="PEPTIDOGLYCAN D,D-TRANSPEPTIDASE"/>
    <property type="match status" value="1"/>
</dbReference>
<dbReference type="SUPFAM" id="SSF54427">
    <property type="entry name" value="NTF2-like"/>
    <property type="match status" value="1"/>
</dbReference>
<dbReference type="InterPro" id="IPR012338">
    <property type="entry name" value="Beta-lactam/transpept-like"/>
</dbReference>
<comment type="similarity">
    <text evidence="2">Belongs to the transpeptidase family.</text>
</comment>
<feature type="domain" description="NTF2-like N-terminal transpeptidase" evidence="6">
    <location>
        <begin position="34"/>
        <end position="143"/>
    </location>
</feature>
<evidence type="ECO:0000256" key="3">
    <source>
        <dbReference type="ARBA" id="ARBA00023136"/>
    </source>
</evidence>
<evidence type="ECO:0000259" key="4">
    <source>
        <dbReference type="Pfam" id="PF00905"/>
    </source>
</evidence>
<dbReference type="Pfam" id="PF00905">
    <property type="entry name" value="Transpeptidase"/>
    <property type="match status" value="1"/>
</dbReference>
<dbReference type="Pfam" id="PF03717">
    <property type="entry name" value="PBP_dimer"/>
    <property type="match status" value="1"/>
</dbReference>